<comment type="caution">
    <text evidence="2">The sequence shown here is derived from an EMBL/GenBank/DDBJ whole genome shotgun (WGS) entry which is preliminary data.</text>
</comment>
<dbReference type="AlphaFoldDB" id="A0A6A5G5W2"/>
<organism evidence="2 3">
    <name type="scientific">Caenorhabditis remanei</name>
    <name type="common">Caenorhabditis vulgaris</name>
    <dbReference type="NCBI Taxonomy" id="31234"/>
    <lineage>
        <taxon>Eukaryota</taxon>
        <taxon>Metazoa</taxon>
        <taxon>Ecdysozoa</taxon>
        <taxon>Nematoda</taxon>
        <taxon>Chromadorea</taxon>
        <taxon>Rhabditida</taxon>
        <taxon>Rhabditina</taxon>
        <taxon>Rhabditomorpha</taxon>
        <taxon>Rhabditoidea</taxon>
        <taxon>Rhabditidae</taxon>
        <taxon>Peloderinae</taxon>
        <taxon>Caenorhabditis</taxon>
    </lineage>
</organism>
<evidence type="ECO:0000313" key="3">
    <source>
        <dbReference type="Proteomes" id="UP000483820"/>
    </source>
</evidence>
<gene>
    <name evidence="2" type="ORF">GCK72_016601</name>
</gene>
<dbReference type="CTD" id="78776359"/>
<feature type="domain" description="Sdz-33 F-box" evidence="1">
    <location>
        <begin position="3"/>
        <end position="51"/>
    </location>
</feature>
<proteinExistence type="predicted"/>
<reference evidence="2 3" key="1">
    <citation type="submission" date="2019-12" db="EMBL/GenBank/DDBJ databases">
        <title>Chromosome-level assembly of the Caenorhabditis remanei genome.</title>
        <authorList>
            <person name="Teterina A.A."/>
            <person name="Willis J.H."/>
            <person name="Phillips P.C."/>
        </authorList>
    </citation>
    <scope>NUCLEOTIDE SEQUENCE [LARGE SCALE GENOMIC DNA]</scope>
    <source>
        <strain evidence="2 3">PX506</strain>
        <tissue evidence="2">Whole organism</tissue>
    </source>
</reference>
<dbReference type="Pfam" id="PF07735">
    <property type="entry name" value="FBA_2"/>
    <property type="match status" value="1"/>
</dbReference>
<dbReference type="GeneID" id="78776359"/>
<dbReference type="EMBL" id="WUAV01000005">
    <property type="protein sequence ID" value="KAF1750055.1"/>
    <property type="molecule type" value="Genomic_DNA"/>
</dbReference>
<dbReference type="InterPro" id="IPR012885">
    <property type="entry name" value="F-box_Sdz-33"/>
</dbReference>
<dbReference type="RefSeq" id="XP_053580495.1">
    <property type="nucleotide sequence ID" value="XM_053731582.1"/>
</dbReference>
<accession>A0A6A5G5W2</accession>
<sequence length="132" mass="15920">MARWVTLDDLKFVRNADSVVLEWTNFDYKDMNEFLRYWVDCDEEMMKRLELKIRKEIDQNVLTDQLFVLKVEEGNSQHYYLKKRNQNTGKIVLGHLEVKEFNWIVFSETNFNEKGNTMTTLNASVRKFLLEQ</sequence>
<dbReference type="KEGG" id="crq:GCK72_016601"/>
<evidence type="ECO:0000259" key="1">
    <source>
        <dbReference type="Pfam" id="PF07735"/>
    </source>
</evidence>
<name>A0A6A5G5W2_CAERE</name>
<dbReference type="Proteomes" id="UP000483820">
    <property type="component" value="Chromosome V"/>
</dbReference>
<evidence type="ECO:0000313" key="2">
    <source>
        <dbReference type="EMBL" id="KAF1750055.1"/>
    </source>
</evidence>
<protein>
    <recommendedName>
        <fullName evidence="1">Sdz-33 F-box domain-containing protein</fullName>
    </recommendedName>
</protein>